<name>A0AAV2K2I7_KNICA</name>
<sequence>MSAEGLIHGLALCSVTSALPPSAGGTLRGYYGPFSPQPRTTRQHGSHDGERGAADHCPARLTSTPRSGFIQLGSRARAQQGPLPERVAKRCTVQVSRKSEQVTRKSQRKTM</sequence>
<accession>A0AAV2K2I7</accession>
<dbReference type="Proteomes" id="UP001497482">
    <property type="component" value="Chromosome 15"/>
</dbReference>
<keyword evidence="2" id="KW-0732">Signal</keyword>
<dbReference type="AlphaFoldDB" id="A0AAV2K2I7"/>
<gene>
    <name evidence="3" type="ORF">KC01_LOCUS12635</name>
</gene>
<feature type="signal peptide" evidence="2">
    <location>
        <begin position="1"/>
        <end position="18"/>
    </location>
</feature>
<keyword evidence="4" id="KW-1185">Reference proteome</keyword>
<evidence type="ECO:0000256" key="2">
    <source>
        <dbReference type="SAM" id="SignalP"/>
    </source>
</evidence>
<dbReference type="EMBL" id="OZ035837">
    <property type="protein sequence ID" value="CAL1581922.1"/>
    <property type="molecule type" value="Genomic_DNA"/>
</dbReference>
<feature type="compositionally biased region" description="Basic and acidic residues" evidence="1">
    <location>
        <begin position="45"/>
        <end position="58"/>
    </location>
</feature>
<feature type="region of interest" description="Disordered" evidence="1">
    <location>
        <begin position="24"/>
        <end position="111"/>
    </location>
</feature>
<evidence type="ECO:0000256" key="1">
    <source>
        <dbReference type="SAM" id="MobiDB-lite"/>
    </source>
</evidence>
<evidence type="ECO:0000313" key="3">
    <source>
        <dbReference type="EMBL" id="CAL1581922.1"/>
    </source>
</evidence>
<protein>
    <recommendedName>
        <fullName evidence="5">Secreted protein</fullName>
    </recommendedName>
</protein>
<organism evidence="3 4">
    <name type="scientific">Knipowitschia caucasica</name>
    <name type="common">Caucasian dwarf goby</name>
    <name type="synonym">Pomatoschistus caucasicus</name>
    <dbReference type="NCBI Taxonomy" id="637954"/>
    <lineage>
        <taxon>Eukaryota</taxon>
        <taxon>Metazoa</taxon>
        <taxon>Chordata</taxon>
        <taxon>Craniata</taxon>
        <taxon>Vertebrata</taxon>
        <taxon>Euteleostomi</taxon>
        <taxon>Actinopterygii</taxon>
        <taxon>Neopterygii</taxon>
        <taxon>Teleostei</taxon>
        <taxon>Neoteleostei</taxon>
        <taxon>Acanthomorphata</taxon>
        <taxon>Gobiaria</taxon>
        <taxon>Gobiiformes</taxon>
        <taxon>Gobioidei</taxon>
        <taxon>Gobiidae</taxon>
        <taxon>Gobiinae</taxon>
        <taxon>Knipowitschia</taxon>
    </lineage>
</organism>
<proteinExistence type="predicted"/>
<evidence type="ECO:0008006" key="5">
    <source>
        <dbReference type="Google" id="ProtNLM"/>
    </source>
</evidence>
<feature type="chain" id="PRO_5043718741" description="Secreted protein" evidence="2">
    <location>
        <begin position="19"/>
        <end position="111"/>
    </location>
</feature>
<reference evidence="3 4" key="1">
    <citation type="submission" date="2024-04" db="EMBL/GenBank/DDBJ databases">
        <authorList>
            <person name="Waldvogel A.-M."/>
            <person name="Schoenle A."/>
        </authorList>
    </citation>
    <scope>NUCLEOTIDE SEQUENCE [LARGE SCALE GENOMIC DNA]</scope>
</reference>
<evidence type="ECO:0000313" key="4">
    <source>
        <dbReference type="Proteomes" id="UP001497482"/>
    </source>
</evidence>